<dbReference type="CDD" id="cd02022">
    <property type="entry name" value="DPCK"/>
    <property type="match status" value="1"/>
</dbReference>
<evidence type="ECO:0000313" key="6">
    <source>
        <dbReference type="EMBL" id="JAC86121.1"/>
    </source>
</evidence>
<keyword evidence="3" id="KW-0067">ATP-binding</keyword>
<dbReference type="SUPFAM" id="SSF52540">
    <property type="entry name" value="P-loop containing nucleoside triphosphate hydrolases"/>
    <property type="match status" value="1"/>
</dbReference>
<dbReference type="AlphaFoldDB" id="A0A069DQY4"/>
<accession>A0A069DQY4</accession>
<evidence type="ECO:0000256" key="4">
    <source>
        <dbReference type="ARBA" id="ARBA00044157"/>
    </source>
</evidence>
<dbReference type="PANTHER" id="PTHR10695">
    <property type="entry name" value="DEPHOSPHO-COA KINASE-RELATED"/>
    <property type="match status" value="1"/>
</dbReference>
<keyword evidence="2" id="KW-0547">Nucleotide-binding</keyword>
<feature type="transmembrane region" description="Helical" evidence="5">
    <location>
        <begin position="209"/>
        <end position="231"/>
    </location>
</feature>
<evidence type="ECO:0000256" key="5">
    <source>
        <dbReference type="SAM" id="Phobius"/>
    </source>
</evidence>
<keyword evidence="6" id="KW-0418">Kinase</keyword>
<comment type="similarity">
    <text evidence="1">Belongs to the CoaE family.</text>
</comment>
<name>A0A069DQY4_9HEMI</name>
<organism evidence="6">
    <name type="scientific">Panstrongylus megistus</name>
    <dbReference type="NCBI Taxonomy" id="65343"/>
    <lineage>
        <taxon>Eukaryota</taxon>
        <taxon>Metazoa</taxon>
        <taxon>Ecdysozoa</taxon>
        <taxon>Arthropoda</taxon>
        <taxon>Hexapoda</taxon>
        <taxon>Insecta</taxon>
        <taxon>Pterygota</taxon>
        <taxon>Neoptera</taxon>
        <taxon>Paraneoptera</taxon>
        <taxon>Hemiptera</taxon>
        <taxon>Heteroptera</taxon>
        <taxon>Panheteroptera</taxon>
        <taxon>Cimicomorpha</taxon>
        <taxon>Reduviidae</taxon>
        <taxon>Triatominae</taxon>
        <taxon>Panstrongylus</taxon>
    </lineage>
</organism>
<dbReference type="GO" id="GO:0005524">
    <property type="term" value="F:ATP binding"/>
    <property type="evidence" value="ECO:0007669"/>
    <property type="project" value="UniProtKB-KW"/>
</dbReference>
<proteinExistence type="evidence at transcript level"/>
<dbReference type="GO" id="GO:0004140">
    <property type="term" value="F:dephospho-CoA kinase activity"/>
    <property type="evidence" value="ECO:0007669"/>
    <property type="project" value="InterPro"/>
</dbReference>
<dbReference type="GO" id="GO:0005737">
    <property type="term" value="C:cytoplasm"/>
    <property type="evidence" value="ECO:0007669"/>
    <property type="project" value="UniProtKB-ARBA"/>
</dbReference>
<keyword evidence="5" id="KW-0812">Transmembrane</keyword>
<dbReference type="Pfam" id="PF01121">
    <property type="entry name" value="CoaE"/>
    <property type="match status" value="1"/>
</dbReference>
<dbReference type="InterPro" id="IPR001977">
    <property type="entry name" value="Depp_CoAkinase"/>
</dbReference>
<evidence type="ECO:0000256" key="2">
    <source>
        <dbReference type="ARBA" id="ARBA00022741"/>
    </source>
</evidence>
<keyword evidence="6" id="KW-0808">Transferase</keyword>
<sequence length="232" mass="26836">MFIVGLTGGISTGKSTVAKILHNEHGIPVIDADFYARKVVEPGKKAWYKIRSTFGDEVLKSDDQLDREKLGHIVFRDISKRKCLNQITHPEIMKEMLWMVCKYALKGYPFVVMDLPLLFEIKGDLLRFIHKIIVVSCEPDIQLKRLMERDLKGVELAKMKINAQMPLEEKARLANFVIDNNGSFEETCEQVNQVVAVLKADKFHLKMRILFSLVLICLFLLIIYLCSLWYFR</sequence>
<dbReference type="FunFam" id="3.40.50.300:FF:000485">
    <property type="entry name" value="Dephospho-CoA kinase CAB5"/>
    <property type="match status" value="1"/>
</dbReference>
<dbReference type="PANTHER" id="PTHR10695:SF46">
    <property type="entry name" value="BIFUNCTIONAL COENZYME A SYNTHASE-RELATED"/>
    <property type="match status" value="1"/>
</dbReference>
<reference evidence="6" key="1">
    <citation type="journal article" date="2015" name="J. Med. Entomol.">
        <title>A Deep Insight Into the Sialotranscriptome of the Chagas Disease Vector, Panstrongylus megistus (Hemiptera: Heteroptera).</title>
        <authorList>
            <person name="Ribeiro J.M."/>
            <person name="Schwarz A."/>
            <person name="Francischetti I.M."/>
        </authorList>
    </citation>
    <scope>NUCLEOTIDE SEQUENCE</scope>
    <source>
        <tissue evidence="6">Salivary glands</tissue>
    </source>
</reference>
<dbReference type="NCBIfam" id="TIGR00152">
    <property type="entry name" value="dephospho-CoA kinase"/>
    <property type="match status" value="1"/>
</dbReference>
<evidence type="ECO:0000256" key="3">
    <source>
        <dbReference type="ARBA" id="ARBA00022840"/>
    </source>
</evidence>
<dbReference type="Gene3D" id="3.40.50.300">
    <property type="entry name" value="P-loop containing nucleotide triphosphate hydrolases"/>
    <property type="match status" value="1"/>
</dbReference>
<dbReference type="GO" id="GO:0015937">
    <property type="term" value="P:coenzyme A biosynthetic process"/>
    <property type="evidence" value="ECO:0007669"/>
    <property type="project" value="InterPro"/>
</dbReference>
<dbReference type="PROSITE" id="PS51219">
    <property type="entry name" value="DPCK"/>
    <property type="match status" value="1"/>
</dbReference>
<dbReference type="EMBL" id="GBGD01002768">
    <property type="protein sequence ID" value="JAC86121.1"/>
    <property type="molecule type" value="mRNA"/>
</dbReference>
<keyword evidence="5" id="KW-1133">Transmembrane helix</keyword>
<dbReference type="HAMAP" id="MF_00376">
    <property type="entry name" value="Dephospho_CoA_kinase"/>
    <property type="match status" value="1"/>
</dbReference>
<evidence type="ECO:0000256" key="1">
    <source>
        <dbReference type="ARBA" id="ARBA00009018"/>
    </source>
</evidence>
<protein>
    <recommendedName>
        <fullName evidence="4">Dephospho-CoA kinase domain-containing protein</fullName>
    </recommendedName>
</protein>
<dbReference type="InterPro" id="IPR027417">
    <property type="entry name" value="P-loop_NTPase"/>
</dbReference>
<keyword evidence="5" id="KW-0472">Membrane</keyword>